<comment type="subunit">
    <text evidence="3">Homodimer.</text>
</comment>
<dbReference type="InterPro" id="IPR037171">
    <property type="entry name" value="NagB/RpiA_transferase-like"/>
</dbReference>
<dbReference type="SUPFAM" id="SSF100950">
    <property type="entry name" value="NagB/RpiA/CoA transferase-like"/>
    <property type="match status" value="1"/>
</dbReference>
<keyword evidence="2 3" id="KW-0413">Isomerase</keyword>
<dbReference type="EMBL" id="RHGY01000003">
    <property type="protein sequence ID" value="RRG18096.1"/>
    <property type="molecule type" value="Genomic_DNA"/>
</dbReference>
<name>A0A3P2REM6_WEIVI</name>
<accession>A0A3P2REM6</accession>
<proteinExistence type="inferred from homology"/>
<feature type="active site" description="Proton acceptor" evidence="3">
    <location>
        <position position="105"/>
    </location>
</feature>
<comment type="similarity">
    <text evidence="3">Belongs to the ribose 5-phosphate isomerase family.</text>
</comment>
<dbReference type="OrthoDB" id="5870696at2"/>
<dbReference type="PANTHER" id="PTHR11934">
    <property type="entry name" value="RIBOSE-5-PHOSPHATE ISOMERASE"/>
    <property type="match status" value="1"/>
</dbReference>
<evidence type="ECO:0000256" key="3">
    <source>
        <dbReference type="HAMAP-Rule" id="MF_00170"/>
    </source>
</evidence>
<feature type="binding site" evidence="3">
    <location>
        <begin position="27"/>
        <end position="30"/>
    </location>
    <ligand>
        <name>substrate</name>
    </ligand>
</feature>
<comment type="catalytic activity">
    <reaction evidence="1 3">
        <text>aldehydo-D-ribose 5-phosphate = D-ribulose 5-phosphate</text>
        <dbReference type="Rhea" id="RHEA:14657"/>
        <dbReference type="ChEBI" id="CHEBI:58121"/>
        <dbReference type="ChEBI" id="CHEBI:58273"/>
        <dbReference type="EC" id="5.3.1.6"/>
    </reaction>
</comment>
<organism evidence="4 5">
    <name type="scientific">Weissella viridescens</name>
    <name type="common">Lactobacillus viridescens</name>
    <dbReference type="NCBI Taxonomy" id="1629"/>
    <lineage>
        <taxon>Bacteria</taxon>
        <taxon>Bacillati</taxon>
        <taxon>Bacillota</taxon>
        <taxon>Bacilli</taxon>
        <taxon>Lactobacillales</taxon>
        <taxon>Lactobacillaceae</taxon>
        <taxon>Weissella</taxon>
    </lineage>
</organism>
<comment type="pathway">
    <text evidence="3">Carbohydrate degradation; pentose phosphate pathway; D-ribose 5-phosphate from D-ribulose 5-phosphate (non-oxidative stage): step 1/1.</text>
</comment>
<dbReference type="SUPFAM" id="SSF75445">
    <property type="entry name" value="D-ribose-5-phosphate isomerase (RpiA), lid domain"/>
    <property type="match status" value="1"/>
</dbReference>
<evidence type="ECO:0000256" key="1">
    <source>
        <dbReference type="ARBA" id="ARBA00001713"/>
    </source>
</evidence>
<dbReference type="GO" id="GO:0005829">
    <property type="term" value="C:cytosol"/>
    <property type="evidence" value="ECO:0007669"/>
    <property type="project" value="TreeGrafter"/>
</dbReference>
<dbReference type="EC" id="5.3.1.6" evidence="3"/>
<dbReference type="InterPro" id="IPR020672">
    <property type="entry name" value="Ribose5P_isomerase_typA_subgr"/>
</dbReference>
<dbReference type="InterPro" id="IPR004788">
    <property type="entry name" value="Ribose5P_isomerase_type_A"/>
</dbReference>
<feature type="binding site" evidence="3">
    <location>
        <position position="123"/>
    </location>
    <ligand>
        <name>substrate</name>
    </ligand>
</feature>
<dbReference type="Pfam" id="PF06026">
    <property type="entry name" value="Rib_5-P_isom_A"/>
    <property type="match status" value="1"/>
</dbReference>
<dbReference type="PANTHER" id="PTHR11934:SF0">
    <property type="entry name" value="RIBOSE-5-PHOSPHATE ISOMERASE"/>
    <property type="match status" value="1"/>
</dbReference>
<gene>
    <name evidence="3 4" type="primary">rpiA</name>
    <name evidence="4" type="ORF">D3P96_03995</name>
</gene>
<dbReference type="GO" id="GO:0004751">
    <property type="term" value="F:ribose-5-phosphate isomerase activity"/>
    <property type="evidence" value="ECO:0007669"/>
    <property type="project" value="UniProtKB-UniRule"/>
</dbReference>
<reference evidence="4 5" key="1">
    <citation type="submission" date="2018-10" db="EMBL/GenBank/DDBJ databases">
        <title>Draft genome sequence of Weissella viridescens UCO-SMC3.</title>
        <authorList>
            <person name="Garcia-Cancino A."/>
            <person name="Espinoza-Monje M."/>
            <person name="Albarracin L."/>
            <person name="Garcia-Castillo V."/>
            <person name="Campos-Martin J."/>
            <person name="Nakano Y."/>
            <person name="Guitierrez-Zamorano C."/>
            <person name="Ikeda-Ohtsubo W."/>
            <person name="Morita H."/>
            <person name="Kitazawa H."/>
            <person name="Villena J."/>
        </authorList>
    </citation>
    <scope>NUCLEOTIDE SEQUENCE [LARGE SCALE GENOMIC DNA]</scope>
    <source>
        <strain evidence="4 5">UCO-SMC3</strain>
    </source>
</reference>
<evidence type="ECO:0000256" key="2">
    <source>
        <dbReference type="ARBA" id="ARBA00023235"/>
    </source>
</evidence>
<dbReference type="RefSeq" id="WP_124943090.1">
    <property type="nucleotide sequence ID" value="NZ_RHGY01000003.1"/>
</dbReference>
<dbReference type="Gene3D" id="3.40.50.1360">
    <property type="match status" value="1"/>
</dbReference>
<dbReference type="AlphaFoldDB" id="A0A3P2REM6"/>
<feature type="binding site" evidence="3">
    <location>
        <begin position="96"/>
        <end position="99"/>
    </location>
    <ligand>
        <name>substrate</name>
    </ligand>
</feature>
<comment type="caution">
    <text evidence="4">The sequence shown here is derived from an EMBL/GenBank/DDBJ whole genome shotgun (WGS) entry which is preliminary data.</text>
</comment>
<dbReference type="GO" id="GO:0006014">
    <property type="term" value="P:D-ribose metabolic process"/>
    <property type="evidence" value="ECO:0007669"/>
    <property type="project" value="TreeGrafter"/>
</dbReference>
<dbReference type="FunFam" id="3.40.50.1360:FF:000001">
    <property type="entry name" value="Ribose-5-phosphate isomerase A"/>
    <property type="match status" value="1"/>
</dbReference>
<protein>
    <recommendedName>
        <fullName evidence="3">Ribose-5-phosphate isomerase A</fullName>
        <ecNumber evidence="3">5.3.1.6</ecNumber>
    </recommendedName>
    <alternativeName>
        <fullName evidence="3">Phosphoriboisomerase A</fullName>
        <shortName evidence="3">PRI</shortName>
    </alternativeName>
</protein>
<sequence>MVNKKKETAAIAALDFIEDNMIVGLGSGSTASLFIEKLAEYAKQAQLSLTCVATSEKSAALATSLGLHVVDLDDIDQIDVTIDGADEVDAHLNGIKGGGAALLYEKIVAQSSTRNVWLVDTTKVRDHLGQTMLPIEVIPFGSTHIFNYLKANGLNPVFRRNVNKTLLETDSVNYIIDIDISKIKDLHQFGSDLEDFAGVVEHGLFLDVCDDLIIGDDDSVEIVQK</sequence>
<dbReference type="CDD" id="cd01398">
    <property type="entry name" value="RPI_A"/>
    <property type="match status" value="1"/>
</dbReference>
<comment type="function">
    <text evidence="3">Catalyzes the reversible conversion of ribose-5-phosphate to ribulose 5-phosphate.</text>
</comment>
<dbReference type="HAMAP" id="MF_00170">
    <property type="entry name" value="Rib_5P_isom_A"/>
    <property type="match status" value="1"/>
</dbReference>
<dbReference type="NCBIfam" id="TIGR00021">
    <property type="entry name" value="rpiA"/>
    <property type="match status" value="1"/>
</dbReference>
<feature type="binding site" evidence="3">
    <location>
        <begin position="83"/>
        <end position="86"/>
    </location>
    <ligand>
        <name>substrate</name>
    </ligand>
</feature>
<dbReference type="GO" id="GO:0009052">
    <property type="term" value="P:pentose-phosphate shunt, non-oxidative branch"/>
    <property type="evidence" value="ECO:0007669"/>
    <property type="project" value="UniProtKB-UniRule"/>
</dbReference>
<dbReference type="Gene3D" id="3.30.70.260">
    <property type="match status" value="1"/>
</dbReference>
<evidence type="ECO:0000313" key="4">
    <source>
        <dbReference type="EMBL" id="RRG18096.1"/>
    </source>
</evidence>
<dbReference type="UniPathway" id="UPA00115">
    <property type="reaction ID" value="UER00412"/>
</dbReference>
<dbReference type="NCBIfam" id="NF001924">
    <property type="entry name" value="PRK00702.1"/>
    <property type="match status" value="1"/>
</dbReference>
<dbReference type="Proteomes" id="UP000275836">
    <property type="component" value="Unassembled WGS sequence"/>
</dbReference>
<evidence type="ECO:0000313" key="5">
    <source>
        <dbReference type="Proteomes" id="UP000275836"/>
    </source>
</evidence>